<sequence>MKRKTGTRAAIAAMFGAAMLLASAPAAGAGTIAPEATEAAEPEQHCVQNLDTGSLVCGASDEALGGLVYDETGKVLIYQPNGTLSRAAASTAATYVIGVLYSYPNYGGSTRVLTGSTPCSSGGAYNYRDLSLIGWNNDIDSFKSYAGCMTKIWDATNFSGSAAYGYFTNKADLGSWRNRASSIRWQ</sequence>
<evidence type="ECO:0000256" key="1">
    <source>
        <dbReference type="SAM" id="SignalP"/>
    </source>
</evidence>
<dbReference type="EMBL" id="QUAB01000010">
    <property type="protein sequence ID" value="REJ08533.1"/>
    <property type="molecule type" value="Genomic_DNA"/>
</dbReference>
<keyword evidence="3" id="KW-1185">Reference proteome</keyword>
<dbReference type="RefSeq" id="WP_116240439.1">
    <property type="nucleotide sequence ID" value="NZ_QUAB01000010.1"/>
</dbReference>
<evidence type="ECO:0008006" key="4">
    <source>
        <dbReference type="Google" id="ProtNLM"/>
    </source>
</evidence>
<proteinExistence type="predicted"/>
<evidence type="ECO:0000313" key="3">
    <source>
        <dbReference type="Proteomes" id="UP000262172"/>
    </source>
</evidence>
<dbReference type="SUPFAM" id="SSF49695">
    <property type="entry name" value="gamma-Crystallin-like"/>
    <property type="match status" value="1"/>
</dbReference>
<gene>
    <name evidence="2" type="ORF">DY023_00755</name>
</gene>
<keyword evidence="1" id="KW-0732">Signal</keyword>
<dbReference type="OrthoDB" id="4838728at2"/>
<protein>
    <recommendedName>
        <fullName evidence="4">Peptidase inhibitor family I36</fullName>
    </recommendedName>
</protein>
<dbReference type="Gene3D" id="2.60.20.10">
    <property type="entry name" value="Crystallins"/>
    <property type="match status" value="1"/>
</dbReference>
<evidence type="ECO:0000313" key="2">
    <source>
        <dbReference type="EMBL" id="REJ08533.1"/>
    </source>
</evidence>
<reference evidence="2 3" key="1">
    <citation type="submission" date="2018-08" db="EMBL/GenBank/DDBJ databases">
        <title>Isolation, diversity and antifungal activity of Actinobacteria from cow dung.</title>
        <authorList>
            <person name="Ling L."/>
        </authorList>
    </citation>
    <scope>NUCLEOTIDE SEQUENCE [LARGE SCALE GENOMIC DNA]</scope>
    <source>
        <strain evidence="2 3">NEAU-LLE</strain>
    </source>
</reference>
<dbReference type="AlphaFoldDB" id="A0A371NY93"/>
<feature type="chain" id="PRO_5039488040" description="Peptidase inhibitor family I36" evidence="1">
    <location>
        <begin position="30"/>
        <end position="186"/>
    </location>
</feature>
<feature type="signal peptide" evidence="1">
    <location>
        <begin position="1"/>
        <end position="29"/>
    </location>
</feature>
<organism evidence="2 3">
    <name type="scientific">Microbacterium bovistercoris</name>
    <dbReference type="NCBI Taxonomy" id="2293570"/>
    <lineage>
        <taxon>Bacteria</taxon>
        <taxon>Bacillati</taxon>
        <taxon>Actinomycetota</taxon>
        <taxon>Actinomycetes</taxon>
        <taxon>Micrococcales</taxon>
        <taxon>Microbacteriaceae</taxon>
        <taxon>Microbacterium</taxon>
    </lineage>
</organism>
<comment type="caution">
    <text evidence="2">The sequence shown here is derived from an EMBL/GenBank/DDBJ whole genome shotgun (WGS) entry which is preliminary data.</text>
</comment>
<accession>A0A371NY93</accession>
<name>A0A371NY93_9MICO</name>
<dbReference type="Proteomes" id="UP000262172">
    <property type="component" value="Unassembled WGS sequence"/>
</dbReference>
<dbReference type="InterPro" id="IPR011024">
    <property type="entry name" value="G_crystallin-like"/>
</dbReference>